<dbReference type="Gene3D" id="3.20.20.140">
    <property type="entry name" value="Metal-dependent hydrolases"/>
    <property type="match status" value="2"/>
</dbReference>
<dbReference type="AlphaFoldDB" id="A0AA39XAB6"/>
<dbReference type="Gene3D" id="2.30.40.10">
    <property type="entry name" value="Urease, subunit C, domain 1"/>
    <property type="match status" value="1"/>
</dbReference>
<feature type="compositionally biased region" description="Polar residues" evidence="1">
    <location>
        <begin position="20"/>
        <end position="35"/>
    </location>
</feature>
<feature type="region of interest" description="Disordered" evidence="1">
    <location>
        <begin position="449"/>
        <end position="476"/>
    </location>
</feature>
<dbReference type="Gene3D" id="3.10.310.70">
    <property type="match status" value="1"/>
</dbReference>
<dbReference type="InterPro" id="IPR013108">
    <property type="entry name" value="Amidohydro_3"/>
</dbReference>
<organism evidence="4 5">
    <name type="scientific">Bombardia bombarda</name>
    <dbReference type="NCBI Taxonomy" id="252184"/>
    <lineage>
        <taxon>Eukaryota</taxon>
        <taxon>Fungi</taxon>
        <taxon>Dikarya</taxon>
        <taxon>Ascomycota</taxon>
        <taxon>Pezizomycotina</taxon>
        <taxon>Sordariomycetes</taxon>
        <taxon>Sordariomycetidae</taxon>
        <taxon>Sordariales</taxon>
        <taxon>Lasiosphaeriaceae</taxon>
        <taxon>Bombardia</taxon>
    </lineage>
</organism>
<dbReference type="SUPFAM" id="SSF51338">
    <property type="entry name" value="Composite domain of metallo-dependent hydrolases"/>
    <property type="match status" value="1"/>
</dbReference>
<dbReference type="CDD" id="cd01300">
    <property type="entry name" value="YtcJ_like"/>
    <property type="match status" value="1"/>
</dbReference>
<dbReference type="Pfam" id="PF04909">
    <property type="entry name" value="Amidohydro_2"/>
    <property type="match status" value="1"/>
</dbReference>
<dbReference type="Pfam" id="PF07969">
    <property type="entry name" value="Amidohydro_3"/>
    <property type="match status" value="1"/>
</dbReference>
<proteinExistence type="predicted"/>
<feature type="region of interest" description="Disordered" evidence="1">
    <location>
        <begin position="183"/>
        <end position="212"/>
    </location>
</feature>
<dbReference type="EMBL" id="JAULSR010000002">
    <property type="protein sequence ID" value="KAK0630257.1"/>
    <property type="molecule type" value="Genomic_DNA"/>
</dbReference>
<gene>
    <name evidence="4" type="ORF">B0T17DRAFT_615937</name>
</gene>
<evidence type="ECO:0008006" key="6">
    <source>
        <dbReference type="Google" id="ProtNLM"/>
    </source>
</evidence>
<name>A0AA39XAB6_9PEZI</name>
<dbReference type="SUPFAM" id="SSF51556">
    <property type="entry name" value="Metallo-dependent hydrolases"/>
    <property type="match status" value="2"/>
</dbReference>
<evidence type="ECO:0000259" key="3">
    <source>
        <dbReference type="Pfam" id="PF07969"/>
    </source>
</evidence>
<dbReference type="InterPro" id="IPR033932">
    <property type="entry name" value="YtcJ-like"/>
</dbReference>
<reference evidence="4" key="1">
    <citation type="submission" date="2023-06" db="EMBL/GenBank/DDBJ databases">
        <title>Genome-scale phylogeny and comparative genomics of the fungal order Sordariales.</title>
        <authorList>
            <consortium name="Lawrence Berkeley National Laboratory"/>
            <person name="Hensen N."/>
            <person name="Bonometti L."/>
            <person name="Westerberg I."/>
            <person name="Brannstrom I.O."/>
            <person name="Guillou S."/>
            <person name="Cros-Aarteil S."/>
            <person name="Calhoun S."/>
            <person name="Haridas S."/>
            <person name="Kuo A."/>
            <person name="Mondo S."/>
            <person name="Pangilinan J."/>
            <person name="Riley R."/>
            <person name="LaButti K."/>
            <person name="Andreopoulos B."/>
            <person name="Lipzen A."/>
            <person name="Chen C."/>
            <person name="Yanf M."/>
            <person name="Daum C."/>
            <person name="Ng V."/>
            <person name="Clum A."/>
            <person name="Steindorff A."/>
            <person name="Ohm R."/>
            <person name="Martin F."/>
            <person name="Silar P."/>
            <person name="Natvig D."/>
            <person name="Lalanne C."/>
            <person name="Gautier V."/>
            <person name="Ament-velasquez S.L."/>
            <person name="Kruys A."/>
            <person name="Hutchinson M.I."/>
            <person name="Powell A.J."/>
            <person name="Barry K."/>
            <person name="Miller A.N."/>
            <person name="Grigoriev I.V."/>
            <person name="Debuchy R."/>
            <person name="Gladieux P."/>
            <person name="Thoren M.H."/>
            <person name="Johannesson H."/>
        </authorList>
    </citation>
    <scope>NUCLEOTIDE SEQUENCE</scope>
    <source>
        <strain evidence="4">SMH3391-2</strain>
    </source>
</reference>
<dbReference type="PANTHER" id="PTHR22642:SF20">
    <property type="entry name" value="AMIDOHYDROLASE 3 DOMAIN-CONTAINING PROTEIN"/>
    <property type="match status" value="1"/>
</dbReference>
<sequence>MAPAATRDLRDCCSSASSSPPDHQTHLQSHSQSAPGSGLFRIDMHTHIMPSSLPDLASLTPPSQPCQEPYAWPDFRPTPGGDIDMYVGDTFFRRVAPNCYDAATRLREMDAAGVDVQVLSTVPILFCYDAPLEPAITLARALNDHIASICAEHPDRFVGLGTVPLQDVPAAIEELYRIRGVRRQKAEPGQGSGPESESDSDPDPDPKPIMSGIQIGSSIDAHTMLDDPSLAPFWAACEALDCPVFVHPLGYALPKENKRRWSGYWASWLVGMPCETALAMHAITASGLLVRHPRLRLCFAHGGGAFPALLGRIQHGFDCRPDLVAKDACGVAPGDHFGNNGGRNDSTGEGGGQIWIDSLMHDPDLLEFVLRKLGPGGEDRIVLGSDYPFPLGEVPVAGKMLLEDESVRRFMTWEERAGVLARNAIRFLKLGDEFEERFQKRLKEFDGSGGYLRSGRSEQNERESDGVFAGWDFSDNDDKKMSGNGKIGPKIISTLNPQPLNQATLFTNGKIFVAGSIPTNTTSPGLHRLLAFADSILIRGSHIEEIGLNSNDDAPSSPIAAARADPRTVVHDLGGKTVLPGFVDGHMHLMLLGQALNKLDLGRCKSLADIQAIIRDYATTNPDAPRILCRGWMHSMTPGRVTASDLDGLDALDRPILIDTKDLHSTWCNTAGIKELGADSWLDVPGGTIERDADGRLTGVFSEAANITYVWPYLASVASMAERTTAIRSAVEAYHEAGYTGLIDMAMDQGAWDALQALRAEGPIPMRIAAYWLVKPSKSTAEDVAQVDRAIELAGQHNAATTPDCRIVGIKVICDGIIDACTAGLSEPYAHNGHVEVPLWTAEQLEPVVRRANEAGLQVALHAIGDETIKTVVDVLSVHASAARRPRVEHIELASEKDAARLGQAGITASIQPVHADPAILRAWPKLLGEHRCGRAFAYREFADGGSTLALGSDAPTAPHTPLGNVYVGTTRKSYREPEMQAAVNPHFALGLCEAVVAGTEGAAYSCFDDHRIGRLEKGHKADFLVVDMEWDKEKLMQAGVKETWYDGVKVWSATK</sequence>
<feature type="compositionally biased region" description="Basic and acidic residues" evidence="1">
    <location>
        <begin position="455"/>
        <end position="465"/>
    </location>
</feature>
<evidence type="ECO:0000313" key="4">
    <source>
        <dbReference type="EMBL" id="KAK0630257.1"/>
    </source>
</evidence>
<dbReference type="GO" id="GO:0016810">
    <property type="term" value="F:hydrolase activity, acting on carbon-nitrogen (but not peptide) bonds"/>
    <property type="evidence" value="ECO:0007669"/>
    <property type="project" value="InterPro"/>
</dbReference>
<feature type="region of interest" description="Disordered" evidence="1">
    <location>
        <begin position="53"/>
        <end position="74"/>
    </location>
</feature>
<protein>
    <recommendedName>
        <fullName evidence="6">Amidohydrolase-related domain-containing protein</fullName>
    </recommendedName>
</protein>
<accession>A0AA39XAB6</accession>
<dbReference type="InterPro" id="IPR006680">
    <property type="entry name" value="Amidohydro-rel"/>
</dbReference>
<dbReference type="Proteomes" id="UP001174934">
    <property type="component" value="Unassembled WGS sequence"/>
</dbReference>
<dbReference type="InterPro" id="IPR032466">
    <property type="entry name" value="Metal_Hydrolase"/>
</dbReference>
<comment type="caution">
    <text evidence="4">The sequence shown here is derived from an EMBL/GenBank/DDBJ whole genome shotgun (WGS) entry which is preliminary data.</text>
</comment>
<dbReference type="PANTHER" id="PTHR22642">
    <property type="entry name" value="IMIDAZOLONEPROPIONASE"/>
    <property type="match status" value="1"/>
</dbReference>
<feature type="region of interest" description="Disordered" evidence="1">
    <location>
        <begin position="1"/>
        <end position="36"/>
    </location>
</feature>
<evidence type="ECO:0000256" key="1">
    <source>
        <dbReference type="SAM" id="MobiDB-lite"/>
    </source>
</evidence>
<feature type="domain" description="Amidohydrolase 3" evidence="3">
    <location>
        <begin position="570"/>
        <end position="1050"/>
    </location>
</feature>
<evidence type="ECO:0000259" key="2">
    <source>
        <dbReference type="Pfam" id="PF04909"/>
    </source>
</evidence>
<evidence type="ECO:0000313" key="5">
    <source>
        <dbReference type="Proteomes" id="UP001174934"/>
    </source>
</evidence>
<keyword evidence="5" id="KW-1185">Reference proteome</keyword>
<feature type="domain" description="Amidohydrolase-related" evidence="2">
    <location>
        <begin position="42"/>
        <end position="430"/>
    </location>
</feature>
<dbReference type="InterPro" id="IPR011059">
    <property type="entry name" value="Metal-dep_hydrolase_composite"/>
</dbReference>